<dbReference type="Gene3D" id="3.40.50.12780">
    <property type="entry name" value="N-terminal domain of ligase-like"/>
    <property type="match status" value="1"/>
</dbReference>
<evidence type="ECO:0000256" key="1">
    <source>
        <dbReference type="ARBA" id="ARBA00022450"/>
    </source>
</evidence>
<name>A0ABQ0G646_9PEZI</name>
<feature type="domain" description="Thioester reductase (TE)" evidence="4">
    <location>
        <begin position="666"/>
        <end position="916"/>
    </location>
</feature>
<dbReference type="RefSeq" id="XP_070914934.1">
    <property type="nucleotide sequence ID" value="XM_071058833.1"/>
</dbReference>
<organism evidence="5 6">
    <name type="scientific">Madurella fahalii</name>
    <dbReference type="NCBI Taxonomy" id="1157608"/>
    <lineage>
        <taxon>Eukaryota</taxon>
        <taxon>Fungi</taxon>
        <taxon>Dikarya</taxon>
        <taxon>Ascomycota</taxon>
        <taxon>Pezizomycotina</taxon>
        <taxon>Sordariomycetes</taxon>
        <taxon>Sordariomycetidae</taxon>
        <taxon>Sordariales</taxon>
        <taxon>Sordariales incertae sedis</taxon>
        <taxon>Madurella</taxon>
    </lineage>
</organism>
<evidence type="ECO:0000259" key="4">
    <source>
        <dbReference type="Pfam" id="PF07993"/>
    </source>
</evidence>
<keyword evidence="1" id="KW-0596">Phosphopantetheine</keyword>
<dbReference type="PANTHER" id="PTHR43439">
    <property type="entry name" value="PHENYLACETATE-COENZYME A LIGASE"/>
    <property type="match status" value="1"/>
</dbReference>
<feature type="domain" description="AMP-dependent synthetase/ligase" evidence="3">
    <location>
        <begin position="60"/>
        <end position="230"/>
    </location>
</feature>
<gene>
    <name evidence="5" type="ORF">MFIFM68171_03412</name>
</gene>
<sequence>MEATATNGTHIRPFIRPATNYASPEKLEGFLHSLPELVDFNAVNNAAHPFCIRAKPTPPFDTITHGEFKVAVSRCAAWLKENLPLGPALMPKSVTKMAPVALLMESDFGLVVHEFALMSLGVPPLVLSPRLPPVAIGALLQQTGATSFIVSQRLSEPAKLALGALAAKGIVTRVANPYGSFYEKRADPAAVLVFEPPEDVDDVILLLHSSGTTGLPKPIPLTHRQLLFAVNCHNRPGLSMSAGKTTLYPTGDGISNALSIVKLIKETHPKSMMTVPFLLDDMVSLPNDEGIKLLARMDFVGTGGAALGADVGPLSLTFAPTDTNYDWKYFRLRTDVKYKVDELDVTGDDGSKRYRLTVWAHPAGRTEGFEIADELIRNEQYPDTDFAAVGRADDIIVLATGEKANPLILETMLGEIPLIKSAIAFGESQFHLGVIIEPLEPLSVGQEAFFREKVWPIVNAAGQKMDAFARVPFPDAIIFVPKGVIIPRTDKGSIARKETYALFHKEIKAVYEKLQQAATDATGPLDMDNLEENLKKLFSRVLSLRAPGSLPEWTVEDSLFDLGVDSLQVLQLRRVLIAAASKTECLNDRDVAKLFSPDFFYVNPSVREMAMAIKNPSSNPGGQDTLDAAAKEVQELVDLYSLSAPSLTLAEKQQQPGTWDNAVVLLTGSAGSLGSHILADLARHPQVQRVICLVRKEKGTNAPPIPGGGQFNRHILKTRGLNLSEQEWAKVATLEVDPTAEKLGLIPMVYVGMQARVTHVIHAAWPMNYLMKLRSFQRQFKFLRSLVEFAAGAKGPAKSRFVFISSIAAVSRTGLSNPGSPVPEMPVSPADAACGIGYADAKLVCEKMLERAAEAYAGQLEIVSIRCGQITGSKVSGAWNANEQVPMLLKSAQSVGVLPRLSGELPWIPVDDAAKVVVEIASSSQSLPIVLHLENPVRQPWDGVLTTVGEELGITKSLSFDDWLDLVQHDGAGKDDELYPVSKLHAFFKHSFRAAACGQVVLGTDVARAYSDTICDMKAVDDTTVRSYVSFWRKIGYLSK</sequence>
<dbReference type="InterPro" id="IPR036736">
    <property type="entry name" value="ACP-like_sf"/>
</dbReference>
<dbReference type="InterPro" id="IPR020845">
    <property type="entry name" value="AMP-binding_CS"/>
</dbReference>
<dbReference type="InterPro" id="IPR013120">
    <property type="entry name" value="FAR_NAD-bd"/>
</dbReference>
<dbReference type="InterPro" id="IPR042099">
    <property type="entry name" value="ANL_N_sf"/>
</dbReference>
<evidence type="ECO:0000313" key="5">
    <source>
        <dbReference type="EMBL" id="GAB1313202.1"/>
    </source>
</evidence>
<dbReference type="SUPFAM" id="SSF47336">
    <property type="entry name" value="ACP-like"/>
    <property type="match status" value="1"/>
</dbReference>
<evidence type="ECO:0000256" key="2">
    <source>
        <dbReference type="ARBA" id="ARBA00022553"/>
    </source>
</evidence>
<dbReference type="SUPFAM" id="SSF51735">
    <property type="entry name" value="NAD(P)-binding Rossmann-fold domains"/>
    <property type="match status" value="1"/>
</dbReference>
<keyword evidence="6" id="KW-1185">Reference proteome</keyword>
<dbReference type="Pfam" id="PF07993">
    <property type="entry name" value="NAD_binding_4"/>
    <property type="match status" value="1"/>
</dbReference>
<dbReference type="InterPro" id="IPR036291">
    <property type="entry name" value="NAD(P)-bd_dom_sf"/>
</dbReference>
<accession>A0ABQ0G646</accession>
<dbReference type="EMBL" id="BAAFSV010000002">
    <property type="protein sequence ID" value="GAB1313202.1"/>
    <property type="molecule type" value="Genomic_DNA"/>
</dbReference>
<dbReference type="InterPro" id="IPR000873">
    <property type="entry name" value="AMP-dep_synth/lig_dom"/>
</dbReference>
<reference evidence="5 6" key="1">
    <citation type="submission" date="2024-09" db="EMBL/GenBank/DDBJ databases">
        <title>Itraconazole resistance in Madurella fahalii resulting from another homologue of gene encoding cytochrome P450 14-alpha sterol demethylase (CYP51).</title>
        <authorList>
            <person name="Yoshioka I."/>
            <person name="Fahal A.H."/>
            <person name="Kaneko S."/>
            <person name="Yaguchi T."/>
        </authorList>
    </citation>
    <scope>NUCLEOTIDE SEQUENCE [LARGE SCALE GENOMIC DNA]</scope>
    <source>
        <strain evidence="5 6">IFM 68171</strain>
    </source>
</reference>
<dbReference type="PANTHER" id="PTHR43439:SF2">
    <property type="entry name" value="ENZYME, PUTATIVE (JCVI)-RELATED"/>
    <property type="match status" value="1"/>
</dbReference>
<dbReference type="Pfam" id="PF23562">
    <property type="entry name" value="AMP-binding_C_3"/>
    <property type="match status" value="1"/>
</dbReference>
<comment type="caution">
    <text evidence="5">The sequence shown here is derived from an EMBL/GenBank/DDBJ whole genome shotgun (WGS) entry which is preliminary data.</text>
</comment>
<dbReference type="Proteomes" id="UP001628179">
    <property type="component" value="Unassembled WGS sequence"/>
</dbReference>
<dbReference type="Pfam" id="PF00501">
    <property type="entry name" value="AMP-binding"/>
    <property type="match status" value="1"/>
</dbReference>
<dbReference type="InterPro" id="IPR051414">
    <property type="entry name" value="Adenylate-forming_Reductase"/>
</dbReference>
<keyword evidence="2" id="KW-0597">Phosphoprotein</keyword>
<dbReference type="GeneID" id="98174156"/>
<protein>
    <submittedName>
        <fullName evidence="5">Adenylate-forming reductase stbB</fullName>
    </submittedName>
</protein>
<dbReference type="SUPFAM" id="SSF56801">
    <property type="entry name" value="Acetyl-CoA synthetase-like"/>
    <property type="match status" value="1"/>
</dbReference>
<dbReference type="Gene3D" id="3.40.50.720">
    <property type="entry name" value="NAD(P)-binding Rossmann-like Domain"/>
    <property type="match status" value="1"/>
</dbReference>
<dbReference type="Gene3D" id="1.10.1200.10">
    <property type="entry name" value="ACP-like"/>
    <property type="match status" value="1"/>
</dbReference>
<proteinExistence type="predicted"/>
<dbReference type="PROSITE" id="PS00455">
    <property type="entry name" value="AMP_BINDING"/>
    <property type="match status" value="1"/>
</dbReference>
<evidence type="ECO:0000313" key="6">
    <source>
        <dbReference type="Proteomes" id="UP001628179"/>
    </source>
</evidence>
<evidence type="ECO:0000259" key="3">
    <source>
        <dbReference type="Pfam" id="PF00501"/>
    </source>
</evidence>